<dbReference type="Gene3D" id="3.20.20.20">
    <property type="entry name" value="Dihydropteroate synthase-like"/>
    <property type="match status" value="1"/>
</dbReference>
<dbReference type="InterPro" id="IPR045031">
    <property type="entry name" value="DHP_synth-like"/>
</dbReference>
<dbReference type="Pfam" id="PF00809">
    <property type="entry name" value="Pterin_bind"/>
    <property type="match status" value="1"/>
</dbReference>
<feature type="domain" description="Pterin-binding" evidence="3">
    <location>
        <begin position="36"/>
        <end position="288"/>
    </location>
</feature>
<dbReference type="PROSITE" id="PS00792">
    <property type="entry name" value="DHPS_1"/>
    <property type="match status" value="1"/>
</dbReference>
<dbReference type="EC" id="2.5.1.15" evidence="2"/>
<evidence type="ECO:0000259" key="3">
    <source>
        <dbReference type="PROSITE" id="PS50972"/>
    </source>
</evidence>
<gene>
    <name evidence="4" type="ORF">SAMN04487783_0478</name>
</gene>
<keyword evidence="2" id="KW-0460">Magnesium</keyword>
<dbReference type="PROSITE" id="PS50972">
    <property type="entry name" value="PTERIN_BINDING"/>
    <property type="match status" value="1"/>
</dbReference>
<evidence type="ECO:0000256" key="2">
    <source>
        <dbReference type="RuleBase" id="RU361205"/>
    </source>
</evidence>
<proteinExistence type="inferred from homology"/>
<reference evidence="4 5" key="1">
    <citation type="submission" date="2016-10" db="EMBL/GenBank/DDBJ databases">
        <authorList>
            <person name="Varghese N."/>
            <person name="Submissions S."/>
        </authorList>
    </citation>
    <scope>NUCLEOTIDE SEQUENCE [LARGE SCALE GENOMIC DNA]</scope>
    <source>
        <strain evidence="4 5">IAM 15147</strain>
    </source>
</reference>
<comment type="pathway">
    <text evidence="2">Cofactor biosynthesis; tetrahydrofolate biosynthesis; 7,8-dihydrofolate from 2-amino-4-hydroxy-6-hydroxymethyl-7,8-dihydropteridine diphosphate and 4-aminobenzoate: step 1/2.</text>
</comment>
<comment type="similarity">
    <text evidence="1 2">Belongs to the DHPS family.</text>
</comment>
<dbReference type="GO" id="GO:0046656">
    <property type="term" value="P:folic acid biosynthetic process"/>
    <property type="evidence" value="ECO:0007669"/>
    <property type="project" value="UniProtKB-KW"/>
</dbReference>
<comment type="function">
    <text evidence="2">Catalyzes the condensation of para-aminobenzoate (pABA) with 6-hydroxymethyl-7,8-dihydropterin diphosphate (DHPt-PP) to form 7,8-dihydropteroate (H2Pte), the immediate precursor of folate derivatives.</text>
</comment>
<comment type="caution">
    <text evidence="4">The sequence shown here is derived from an EMBL/GenBank/DDBJ whole genome shotgun (WGS) entry which is preliminary data.</text>
</comment>
<dbReference type="InterPro" id="IPR006390">
    <property type="entry name" value="DHP_synth_dom"/>
</dbReference>
<protein>
    <recommendedName>
        <fullName evidence="2">Dihydropteroate synthase</fullName>
        <shortName evidence="2">DHPS</shortName>
        <ecNumber evidence="2">2.5.1.15</ecNumber>
    </recommendedName>
    <alternativeName>
        <fullName evidence="2">Dihydropteroate pyrophosphorylase</fullName>
    </alternativeName>
</protein>
<name>A0AA94HKL5_9MICO</name>
<keyword evidence="2" id="KW-0808">Transferase</keyword>
<dbReference type="EMBL" id="FOZN01000001">
    <property type="protein sequence ID" value="SFS00711.1"/>
    <property type="molecule type" value="Genomic_DNA"/>
</dbReference>
<organism evidence="4 5">
    <name type="scientific">Agrococcus baldri</name>
    <dbReference type="NCBI Taxonomy" id="153730"/>
    <lineage>
        <taxon>Bacteria</taxon>
        <taxon>Bacillati</taxon>
        <taxon>Actinomycetota</taxon>
        <taxon>Actinomycetes</taxon>
        <taxon>Micrococcales</taxon>
        <taxon>Microbacteriaceae</taxon>
        <taxon>Agrococcus</taxon>
    </lineage>
</organism>
<dbReference type="PANTHER" id="PTHR20941:SF8">
    <property type="entry name" value="INACTIVE DIHYDROPTEROATE SYNTHASE 2"/>
    <property type="match status" value="1"/>
</dbReference>
<dbReference type="GO" id="GO:0005829">
    <property type="term" value="C:cytosol"/>
    <property type="evidence" value="ECO:0007669"/>
    <property type="project" value="TreeGrafter"/>
</dbReference>
<evidence type="ECO:0000313" key="4">
    <source>
        <dbReference type="EMBL" id="SFS00711.1"/>
    </source>
</evidence>
<dbReference type="Proteomes" id="UP000198506">
    <property type="component" value="Unassembled WGS sequence"/>
</dbReference>
<sequence length="312" mass="33347">MTVEPALRTRATPVDARSTATTRRIGTRAFDFERQVAVMAVVNRTPDSFFDRGATFALDRAVAHALRAVELGADWIDIGGVPFGRGPAVTTAEEIERVVPVIEAVLALAPDLVISVDTNRAAVALAAIAAGAAVVNDTSGLGDPDMARVVAESDACIVITHSVGPPRVEKPPARFDDVVGEVRAFLEERIRHAEAAGIPRERIIIDPGHDLDKNTLHSLELTRRLDEIAGLGPPLLVAVSNKDFIGESIDRPKEARLSGSLAAMTACILAGARIVRMHDVEASVDAVRMTEAILGMRAPVRLEHNTHPTRNV</sequence>
<dbReference type="PANTHER" id="PTHR20941">
    <property type="entry name" value="FOLATE SYNTHESIS PROTEINS"/>
    <property type="match status" value="1"/>
</dbReference>
<evidence type="ECO:0000313" key="5">
    <source>
        <dbReference type="Proteomes" id="UP000198506"/>
    </source>
</evidence>
<dbReference type="GO" id="GO:0046872">
    <property type="term" value="F:metal ion binding"/>
    <property type="evidence" value="ECO:0007669"/>
    <property type="project" value="UniProtKB-KW"/>
</dbReference>
<comment type="cofactor">
    <cofactor evidence="2">
        <name>Mg(2+)</name>
        <dbReference type="ChEBI" id="CHEBI:18420"/>
    </cofactor>
</comment>
<accession>A0AA94HKL5</accession>
<keyword evidence="2" id="KW-0289">Folate biosynthesis</keyword>
<dbReference type="NCBIfam" id="TIGR01496">
    <property type="entry name" value="DHPS"/>
    <property type="match status" value="1"/>
</dbReference>
<keyword evidence="2" id="KW-0479">Metal-binding</keyword>
<dbReference type="InterPro" id="IPR011005">
    <property type="entry name" value="Dihydropteroate_synth-like_sf"/>
</dbReference>
<dbReference type="AlphaFoldDB" id="A0AA94HKL5"/>
<dbReference type="InterPro" id="IPR000489">
    <property type="entry name" value="Pterin-binding_dom"/>
</dbReference>
<evidence type="ECO:0000256" key="1">
    <source>
        <dbReference type="ARBA" id="ARBA00009503"/>
    </source>
</evidence>
<dbReference type="SUPFAM" id="SSF51717">
    <property type="entry name" value="Dihydropteroate synthetase-like"/>
    <property type="match status" value="1"/>
</dbReference>
<keyword evidence="5" id="KW-1185">Reference proteome</keyword>
<dbReference type="GO" id="GO:0004156">
    <property type="term" value="F:dihydropteroate synthase activity"/>
    <property type="evidence" value="ECO:0007669"/>
    <property type="project" value="UniProtKB-EC"/>
</dbReference>